<evidence type="ECO:0000259" key="2">
    <source>
        <dbReference type="PROSITE" id="PS51782"/>
    </source>
</evidence>
<dbReference type="AlphaFoldDB" id="A0A1F5GSU5"/>
<dbReference type="CDD" id="cd00118">
    <property type="entry name" value="LysM"/>
    <property type="match status" value="1"/>
</dbReference>
<dbReference type="Pfam" id="PF01476">
    <property type="entry name" value="LysM"/>
    <property type="match status" value="2"/>
</dbReference>
<accession>A0A1F5GSU5</accession>
<dbReference type="InterPro" id="IPR018392">
    <property type="entry name" value="LysM"/>
</dbReference>
<protein>
    <recommendedName>
        <fullName evidence="2">LysM domain-containing protein</fullName>
    </recommendedName>
</protein>
<dbReference type="Proteomes" id="UP000176666">
    <property type="component" value="Unassembled WGS sequence"/>
</dbReference>
<feature type="transmembrane region" description="Helical" evidence="1">
    <location>
        <begin position="20"/>
        <end position="40"/>
    </location>
</feature>
<keyword evidence="1" id="KW-0812">Transmembrane</keyword>
<comment type="caution">
    <text evidence="3">The sequence shown here is derived from an EMBL/GenBank/DDBJ whole genome shotgun (WGS) entry which is preliminary data.</text>
</comment>
<organism evidence="3 4">
    <name type="scientific">Candidatus Curtissbacteria bacterium RIFCSPHIGHO2_12_FULL_38_9b</name>
    <dbReference type="NCBI Taxonomy" id="1797720"/>
    <lineage>
        <taxon>Bacteria</taxon>
        <taxon>Candidatus Curtissiibacteriota</taxon>
    </lineage>
</organism>
<feature type="domain" description="LysM" evidence="2">
    <location>
        <begin position="68"/>
        <end position="115"/>
    </location>
</feature>
<evidence type="ECO:0000256" key="1">
    <source>
        <dbReference type="SAM" id="Phobius"/>
    </source>
</evidence>
<dbReference type="Gene3D" id="3.10.350.10">
    <property type="entry name" value="LysM domain"/>
    <property type="match status" value="2"/>
</dbReference>
<dbReference type="InterPro" id="IPR052196">
    <property type="entry name" value="Bact_Kbp"/>
</dbReference>
<gene>
    <name evidence="3" type="ORF">A3F02_03830</name>
</gene>
<dbReference type="SMART" id="SM00257">
    <property type="entry name" value="LysM"/>
    <property type="match status" value="2"/>
</dbReference>
<evidence type="ECO:0000313" key="3">
    <source>
        <dbReference type="EMBL" id="OGD94909.1"/>
    </source>
</evidence>
<dbReference type="PANTHER" id="PTHR34700">
    <property type="entry name" value="POTASSIUM BINDING PROTEIN KBP"/>
    <property type="match status" value="1"/>
</dbReference>
<dbReference type="PROSITE" id="PS51782">
    <property type="entry name" value="LYSM"/>
    <property type="match status" value="2"/>
</dbReference>
<name>A0A1F5GSU5_9BACT</name>
<dbReference type="PANTHER" id="PTHR34700:SF4">
    <property type="entry name" value="PHAGE-LIKE ELEMENT PBSX PROTEIN XKDP"/>
    <property type="match status" value="1"/>
</dbReference>
<dbReference type="EMBL" id="MFBJ01000072">
    <property type="protein sequence ID" value="OGD94909.1"/>
    <property type="molecule type" value="Genomic_DNA"/>
</dbReference>
<keyword evidence="1" id="KW-0472">Membrane</keyword>
<sequence>MAKNTLVKKIFKFNWQESYASLILGAIIVIILGLLVANYFTRKNQGTIDEADMTKLTQEEETKPVEGSDYKIKENDSLSKISQEVYGSQEYWNALAVVNNIVNPNVIWVNTTIKLPDKDDLTKTKETLMGTSYEVQEGETLFTIAQKVYGDGSKWTILDRANGFKRLPNGNPLVYAGSTLKVPR</sequence>
<feature type="domain" description="LysM" evidence="2">
    <location>
        <begin position="131"/>
        <end position="182"/>
    </location>
</feature>
<dbReference type="InterPro" id="IPR036779">
    <property type="entry name" value="LysM_dom_sf"/>
</dbReference>
<proteinExistence type="predicted"/>
<evidence type="ECO:0000313" key="4">
    <source>
        <dbReference type="Proteomes" id="UP000176666"/>
    </source>
</evidence>
<keyword evidence="1" id="KW-1133">Transmembrane helix</keyword>
<reference evidence="3 4" key="1">
    <citation type="journal article" date="2016" name="Nat. Commun.">
        <title>Thousands of microbial genomes shed light on interconnected biogeochemical processes in an aquifer system.</title>
        <authorList>
            <person name="Anantharaman K."/>
            <person name="Brown C.T."/>
            <person name="Hug L.A."/>
            <person name="Sharon I."/>
            <person name="Castelle C.J."/>
            <person name="Probst A.J."/>
            <person name="Thomas B.C."/>
            <person name="Singh A."/>
            <person name="Wilkins M.J."/>
            <person name="Karaoz U."/>
            <person name="Brodie E.L."/>
            <person name="Williams K.H."/>
            <person name="Hubbard S.S."/>
            <person name="Banfield J.F."/>
        </authorList>
    </citation>
    <scope>NUCLEOTIDE SEQUENCE [LARGE SCALE GENOMIC DNA]</scope>
</reference>